<evidence type="ECO:0000313" key="1">
    <source>
        <dbReference type="EMBL" id="GHI52207.1"/>
    </source>
</evidence>
<evidence type="ECO:0000313" key="2">
    <source>
        <dbReference type="Proteomes" id="UP000646738"/>
    </source>
</evidence>
<proteinExistence type="predicted"/>
<dbReference type="EMBL" id="BNEA01000007">
    <property type="protein sequence ID" value="GHI52207.1"/>
    <property type="molecule type" value="Genomic_DNA"/>
</dbReference>
<dbReference type="RefSeq" id="WP_189997767.1">
    <property type="nucleotide sequence ID" value="NZ_BNCB01000016.1"/>
</dbReference>
<reference evidence="2" key="1">
    <citation type="submission" date="2023-07" db="EMBL/GenBank/DDBJ databases">
        <title>Whole genome shotgun sequence of Streptomyces achromogenes subsp. rubradiris NBRC 14000.</title>
        <authorList>
            <person name="Komaki H."/>
            <person name="Tamura T."/>
        </authorList>
    </citation>
    <scope>NUCLEOTIDE SEQUENCE [LARGE SCALE GENOMIC DNA]</scope>
    <source>
        <strain evidence="2">NBRC 14000</strain>
    </source>
</reference>
<accession>A0ABQ3R8N8</accession>
<keyword evidence="2" id="KW-1185">Reference proteome</keyword>
<gene>
    <name evidence="1" type="ORF">Srubr_20530</name>
</gene>
<protein>
    <submittedName>
        <fullName evidence="1">Uncharacterized protein</fullName>
    </submittedName>
</protein>
<organism evidence="1 2">
    <name type="scientific">Streptomyces rubradiris</name>
    <name type="common">Streptomyces achromogenes subsp. rubradiris</name>
    <dbReference type="NCBI Taxonomy" id="285531"/>
    <lineage>
        <taxon>Bacteria</taxon>
        <taxon>Bacillati</taxon>
        <taxon>Actinomycetota</taxon>
        <taxon>Actinomycetes</taxon>
        <taxon>Kitasatosporales</taxon>
        <taxon>Streptomycetaceae</taxon>
        <taxon>Streptomyces</taxon>
    </lineage>
</organism>
<comment type="caution">
    <text evidence="1">The sequence shown here is derived from an EMBL/GenBank/DDBJ whole genome shotgun (WGS) entry which is preliminary data.</text>
</comment>
<sequence>MTAYRTAAPHRPVADHTRRIDGQPVVHCPDCHWAQALDERLHQGPYGLLYWHRDHPDDAVDHLAAPPDHLAVPTYVRWWASGHWLAIEDRRSEGPGALLGTACLEIFRSVSADGALERAVVENTHRRYVFPSRARADIEEAAARLFRTGLLRPEP</sequence>
<dbReference type="Proteomes" id="UP000646738">
    <property type="component" value="Unassembled WGS sequence"/>
</dbReference>
<name>A0ABQ3R8N8_STRRR</name>